<proteinExistence type="predicted"/>
<comment type="caution">
    <text evidence="1">The sequence shown here is derived from an EMBL/GenBank/DDBJ whole genome shotgun (WGS) entry which is preliminary data.</text>
</comment>
<evidence type="ECO:0000313" key="2">
    <source>
        <dbReference type="Proteomes" id="UP001498935"/>
    </source>
</evidence>
<gene>
    <name evidence="1" type="ORF">KACC15558_03150</name>
</gene>
<dbReference type="Proteomes" id="UP001498935">
    <property type="component" value="Unassembled WGS sequence"/>
</dbReference>
<reference evidence="1 2" key="1">
    <citation type="submission" date="2024-02" db="EMBL/GenBank/DDBJ databases">
        <title>Characterization of antibiotic resistant novel bacterial strains and their environmental applications.</title>
        <authorList>
            <person name="Manzoor S."/>
            <person name="Abbas S."/>
            <person name="Arshad M."/>
            <person name="Li W.J."/>
            <person name="Ahmed I."/>
        </authorList>
    </citation>
    <scope>NUCLEOTIDE SEQUENCE [LARGE SCALE GENOMIC DNA]</scope>
    <source>
        <strain evidence="1 2">KACC 15558</strain>
    </source>
</reference>
<keyword evidence="2" id="KW-1185">Reference proteome</keyword>
<dbReference type="SUPFAM" id="SSF52540">
    <property type="entry name" value="P-loop containing nucleoside triphosphate hydrolases"/>
    <property type="match status" value="1"/>
</dbReference>
<protein>
    <recommendedName>
        <fullName evidence="3">ATP-binding protein</fullName>
    </recommendedName>
</protein>
<evidence type="ECO:0008006" key="3">
    <source>
        <dbReference type="Google" id="ProtNLM"/>
    </source>
</evidence>
<sequence length="160" mass="17399">MSHVVLMCGAAGSGKSTAARELEARGMLRLSVDVEAYERGLRSMPLPTEINAEIITDLRRRLLDAVAEGRDVVVDLSFWSRAMREEWRELLAPTGATVEILHVVAARGTALARLRERAGAHADDFTLPPGLAELYHENFQPPGPDEGPVTVLRTDGLSTA</sequence>
<dbReference type="Pfam" id="PF13671">
    <property type="entry name" value="AAA_33"/>
    <property type="match status" value="1"/>
</dbReference>
<dbReference type="InterPro" id="IPR027417">
    <property type="entry name" value="P-loop_NTPase"/>
</dbReference>
<evidence type="ECO:0000313" key="1">
    <source>
        <dbReference type="EMBL" id="GAA5339275.1"/>
    </source>
</evidence>
<dbReference type="Gene3D" id="3.40.50.300">
    <property type="entry name" value="P-loop containing nucleotide triphosphate hydrolases"/>
    <property type="match status" value="1"/>
</dbReference>
<dbReference type="EMBL" id="BAABNP010000001">
    <property type="protein sequence ID" value="GAA5339275.1"/>
    <property type="molecule type" value="Genomic_DNA"/>
</dbReference>
<dbReference type="RefSeq" id="WP_342036948.1">
    <property type="nucleotide sequence ID" value="NZ_BAABBK010000001.1"/>
</dbReference>
<organism evidence="1 2">
    <name type="scientific">Brevibacterium ammoniilyticum</name>
    <dbReference type="NCBI Taxonomy" id="1046555"/>
    <lineage>
        <taxon>Bacteria</taxon>
        <taxon>Bacillati</taxon>
        <taxon>Actinomycetota</taxon>
        <taxon>Actinomycetes</taxon>
        <taxon>Micrococcales</taxon>
        <taxon>Brevibacteriaceae</taxon>
        <taxon>Brevibacterium</taxon>
    </lineage>
</organism>
<name>A0ABP9U1X4_9MICO</name>
<accession>A0ABP9U1X4</accession>